<name>A0A8W7PWY2_ANOCL</name>
<reference evidence="2" key="1">
    <citation type="submission" date="2022-08" db="UniProtKB">
        <authorList>
            <consortium name="EnsemblMetazoa"/>
        </authorList>
    </citation>
    <scope>IDENTIFICATION</scope>
</reference>
<sequence length="384" mass="42016">MPEAQPCADTNEAIPISRLSPPSCTVSGPPESPLHTDRPPVASRHTFWSDTRMMFQALTQAAFVMTGLLVYMTTSDAPGSASDVRPNPEAVPIMPANVRLSDRAGSSIGCTRSLKTAGEFRRTVAMSFRISVALKVAQQCNLVRELAGHRLLPVDDALRGPRVAQELQLRRQTLPVVIELVDRLHSRPVNVDPFGTGGRHHGQRYEQGCLHLCTHTLRFCGQSTRHRRACESEFCWIQSRKKEMRTQTDGAPEAQPAADTNEAMPTSRLRPPSCTASGPPESPLHGERPPVASRQTFCACTTAVLQKLLHWAFDRIGLRVNMTTGEVAVLASDVRPKPEAVPCTPAKVRASERAGRSIGWTRALKVAGVFRRTVAMSLRIVDGL</sequence>
<dbReference type="Proteomes" id="UP000075882">
    <property type="component" value="Unassembled WGS sequence"/>
</dbReference>
<feature type="region of interest" description="Disordered" evidence="1">
    <location>
        <begin position="1"/>
        <end position="41"/>
    </location>
</feature>
<evidence type="ECO:0000256" key="1">
    <source>
        <dbReference type="SAM" id="MobiDB-lite"/>
    </source>
</evidence>
<evidence type="ECO:0000313" key="2">
    <source>
        <dbReference type="EnsemblMetazoa" id="ACOM039351-PA.1"/>
    </source>
</evidence>
<dbReference type="VEuPathDB" id="VectorBase:ACON2_034508"/>
<feature type="region of interest" description="Disordered" evidence="1">
    <location>
        <begin position="246"/>
        <end position="290"/>
    </location>
</feature>
<accession>A0A8W7PWY2</accession>
<dbReference type="EnsemblMetazoa" id="ACOM039351-RA">
    <property type="protein sequence ID" value="ACOM039351-PA.1"/>
    <property type="gene ID" value="ACOM039351"/>
</dbReference>
<dbReference type="AlphaFoldDB" id="A0A8W7PWY2"/>
<proteinExistence type="predicted"/>
<protein>
    <submittedName>
        <fullName evidence="2">Uncharacterized protein</fullName>
    </submittedName>
</protein>
<organism evidence="2">
    <name type="scientific">Anopheles coluzzii</name>
    <name type="common">African malaria mosquito</name>
    <dbReference type="NCBI Taxonomy" id="1518534"/>
    <lineage>
        <taxon>Eukaryota</taxon>
        <taxon>Metazoa</taxon>
        <taxon>Ecdysozoa</taxon>
        <taxon>Arthropoda</taxon>
        <taxon>Hexapoda</taxon>
        <taxon>Insecta</taxon>
        <taxon>Pterygota</taxon>
        <taxon>Neoptera</taxon>
        <taxon>Endopterygota</taxon>
        <taxon>Diptera</taxon>
        <taxon>Nematocera</taxon>
        <taxon>Culicoidea</taxon>
        <taxon>Culicidae</taxon>
        <taxon>Anophelinae</taxon>
        <taxon>Anopheles</taxon>
    </lineage>
</organism>